<dbReference type="RefSeq" id="WP_090682613.1">
    <property type="nucleotide sequence ID" value="NZ_CADERL010000002.1"/>
</dbReference>
<dbReference type="EMBL" id="FNCJ01000002">
    <property type="protein sequence ID" value="SDG21197.1"/>
    <property type="molecule type" value="Genomic_DNA"/>
</dbReference>
<dbReference type="OrthoDB" id="9155176at2"/>
<organism evidence="1 2">
    <name type="scientific">Paraburkholderia phenazinium</name>
    <dbReference type="NCBI Taxonomy" id="60549"/>
    <lineage>
        <taxon>Bacteria</taxon>
        <taxon>Pseudomonadati</taxon>
        <taxon>Pseudomonadota</taxon>
        <taxon>Betaproteobacteria</taxon>
        <taxon>Burkholderiales</taxon>
        <taxon>Burkholderiaceae</taxon>
        <taxon>Paraburkholderia</taxon>
    </lineage>
</organism>
<gene>
    <name evidence="1" type="ORF">SAMN05216466_102484</name>
</gene>
<evidence type="ECO:0000313" key="1">
    <source>
        <dbReference type="EMBL" id="SDG21197.1"/>
    </source>
</evidence>
<dbReference type="AlphaFoldDB" id="A0A1G7SDR3"/>
<dbReference type="Proteomes" id="UP000199706">
    <property type="component" value="Unassembled WGS sequence"/>
</dbReference>
<evidence type="ECO:0000313" key="2">
    <source>
        <dbReference type="Proteomes" id="UP000199706"/>
    </source>
</evidence>
<name>A0A1G7SDR3_9BURK</name>
<reference evidence="1 2" key="1">
    <citation type="submission" date="2016-10" db="EMBL/GenBank/DDBJ databases">
        <authorList>
            <person name="de Groot N.N."/>
        </authorList>
    </citation>
    <scope>NUCLEOTIDE SEQUENCE [LARGE SCALE GENOMIC DNA]</scope>
    <source>
        <strain evidence="1 2">LMG 2247</strain>
    </source>
</reference>
<sequence>MFRKVLTAEQIQQEVHRRVLLKPPASGYPWEVSLPLPKAHAPDAEACNWDIETVGRAGYSAYVRHVVDEARKEFLLSDAAEHDEIMGDSLAHG</sequence>
<protein>
    <submittedName>
        <fullName evidence="1">Uncharacterized protein</fullName>
    </submittedName>
</protein>
<proteinExistence type="predicted"/>
<accession>A0A1G7SDR3</accession>